<keyword evidence="10" id="KW-1185">Reference proteome</keyword>
<evidence type="ECO:0008006" key="11">
    <source>
        <dbReference type="Google" id="ProtNLM"/>
    </source>
</evidence>
<dbReference type="GO" id="GO:0005576">
    <property type="term" value="C:extracellular region"/>
    <property type="evidence" value="ECO:0007669"/>
    <property type="project" value="UniProtKB-SubCell"/>
</dbReference>
<evidence type="ECO:0000313" key="10">
    <source>
        <dbReference type="Proteomes" id="UP001054889"/>
    </source>
</evidence>
<dbReference type="InterPro" id="IPR036391">
    <property type="entry name" value="Thionin-like_sf"/>
</dbReference>
<keyword evidence="3" id="KW-0964">Secreted</keyword>
<comment type="caution">
    <text evidence="9">The sequence shown here is derived from an EMBL/GenBank/DDBJ whole genome shotgun (WGS) entry which is preliminary data.</text>
</comment>
<evidence type="ECO:0000256" key="1">
    <source>
        <dbReference type="ARBA" id="ARBA00002847"/>
    </source>
</evidence>
<comment type="subcellular location">
    <subcellularLocation>
        <location evidence="2">Secreted</location>
    </subcellularLocation>
</comment>
<evidence type="ECO:0000256" key="4">
    <source>
        <dbReference type="ARBA" id="ARBA00022656"/>
    </source>
</evidence>
<comment type="similarity">
    <text evidence="7">Belongs to the plant thionin (TC 1.C.44) family. 4 C-C subfamily.</text>
</comment>
<sequence length="139" mass="15184">MDGKRLKSVIIVVLVLGVVLEQNRAEARIRCRSTTGRKIYTTCRLSGRDRSYCARISGCEIVDGNITFPICCLMKHSFADKADAQDFCKLGCAASVCDNVITGVGNDEEVTDDAVERCNKACDRFCTKQDIEAATGSSF</sequence>
<comment type="function">
    <text evidence="1">Thionins are small plant proteins which are toxic to animal cells. They seem to exert their toxic effect at the level of the cell membrane. Their precise function is not known.</text>
</comment>
<keyword evidence="5" id="KW-0611">Plant defense</keyword>
<evidence type="ECO:0000313" key="9">
    <source>
        <dbReference type="EMBL" id="GJM95902.1"/>
    </source>
</evidence>
<dbReference type="AlphaFoldDB" id="A0AAV5CC58"/>
<dbReference type="Pfam" id="PF00321">
    <property type="entry name" value="Thionin"/>
    <property type="match status" value="1"/>
</dbReference>
<dbReference type="Proteomes" id="UP001054889">
    <property type="component" value="Unassembled WGS sequence"/>
</dbReference>
<reference evidence="9" key="2">
    <citation type="submission" date="2021-12" db="EMBL/GenBank/DDBJ databases">
        <title>Resequencing data analysis of finger millet.</title>
        <authorList>
            <person name="Hatakeyama M."/>
            <person name="Aluri S."/>
            <person name="Balachadran M.T."/>
            <person name="Sivarajan S.R."/>
            <person name="Poveda L."/>
            <person name="Shimizu-Inatsugi R."/>
            <person name="Schlapbach R."/>
            <person name="Sreeman S.M."/>
            <person name="Shimizu K.K."/>
        </authorList>
    </citation>
    <scope>NUCLEOTIDE SEQUENCE</scope>
</reference>
<protein>
    <recommendedName>
        <fullName evidence="11">Acidic protein</fullName>
    </recommendedName>
</protein>
<keyword evidence="6" id="KW-1015">Disulfide bond</keyword>
<organism evidence="9 10">
    <name type="scientific">Eleusine coracana subsp. coracana</name>
    <dbReference type="NCBI Taxonomy" id="191504"/>
    <lineage>
        <taxon>Eukaryota</taxon>
        <taxon>Viridiplantae</taxon>
        <taxon>Streptophyta</taxon>
        <taxon>Embryophyta</taxon>
        <taxon>Tracheophyta</taxon>
        <taxon>Spermatophyta</taxon>
        <taxon>Magnoliopsida</taxon>
        <taxon>Liliopsida</taxon>
        <taxon>Poales</taxon>
        <taxon>Poaceae</taxon>
        <taxon>PACMAD clade</taxon>
        <taxon>Chloridoideae</taxon>
        <taxon>Cynodonteae</taxon>
        <taxon>Eleusininae</taxon>
        <taxon>Eleusine</taxon>
    </lineage>
</organism>
<evidence type="ECO:0000256" key="8">
    <source>
        <dbReference type="SAM" id="SignalP"/>
    </source>
</evidence>
<dbReference type="GO" id="GO:0090729">
    <property type="term" value="F:toxin activity"/>
    <property type="evidence" value="ECO:0007669"/>
    <property type="project" value="UniProtKB-KW"/>
</dbReference>
<dbReference type="GO" id="GO:0006952">
    <property type="term" value="P:defense response"/>
    <property type="evidence" value="ECO:0007669"/>
    <property type="project" value="UniProtKB-KW"/>
</dbReference>
<keyword evidence="8" id="KW-0732">Signal</keyword>
<gene>
    <name evidence="9" type="primary">ga12690</name>
    <name evidence="9" type="ORF">PR202_ga12690</name>
</gene>
<feature type="chain" id="PRO_5043663416" description="Acidic protein" evidence="8">
    <location>
        <begin position="26"/>
        <end position="139"/>
    </location>
</feature>
<evidence type="ECO:0000256" key="3">
    <source>
        <dbReference type="ARBA" id="ARBA00022525"/>
    </source>
</evidence>
<evidence type="ECO:0000256" key="5">
    <source>
        <dbReference type="ARBA" id="ARBA00022821"/>
    </source>
</evidence>
<keyword evidence="4" id="KW-0800">Toxin</keyword>
<dbReference type="SUPFAM" id="SSF57429">
    <property type="entry name" value="Crambin-like"/>
    <property type="match status" value="1"/>
</dbReference>
<reference evidence="9" key="1">
    <citation type="journal article" date="2018" name="DNA Res.">
        <title>Multiple hybrid de novo genome assembly of finger millet, an orphan allotetraploid crop.</title>
        <authorList>
            <person name="Hatakeyama M."/>
            <person name="Aluri S."/>
            <person name="Balachadran M.T."/>
            <person name="Sivarajan S.R."/>
            <person name="Patrignani A."/>
            <person name="Gruter S."/>
            <person name="Poveda L."/>
            <person name="Shimizu-Inatsugi R."/>
            <person name="Baeten J."/>
            <person name="Francoijs K.J."/>
            <person name="Nataraja K.N."/>
            <person name="Reddy Y.A.N."/>
            <person name="Phadnis S."/>
            <person name="Ravikumar R.L."/>
            <person name="Schlapbach R."/>
            <person name="Sreeman S.M."/>
            <person name="Shimizu K.K."/>
        </authorList>
    </citation>
    <scope>NUCLEOTIDE SEQUENCE</scope>
</reference>
<evidence type="ECO:0000256" key="7">
    <source>
        <dbReference type="ARBA" id="ARBA00043965"/>
    </source>
</evidence>
<dbReference type="PANTHER" id="PTHR33920:SF2">
    <property type="entry name" value="THIONIN-2.1-RELATED"/>
    <property type="match status" value="1"/>
</dbReference>
<accession>A0AAV5CC58</accession>
<evidence type="ECO:0000256" key="6">
    <source>
        <dbReference type="ARBA" id="ARBA00023157"/>
    </source>
</evidence>
<proteinExistence type="inferred from homology"/>
<dbReference type="Gene3D" id="3.30.1350.10">
    <property type="entry name" value="Thionin-like"/>
    <property type="match status" value="1"/>
</dbReference>
<dbReference type="InterPro" id="IPR001010">
    <property type="entry name" value="Thionin"/>
</dbReference>
<evidence type="ECO:0000256" key="2">
    <source>
        <dbReference type="ARBA" id="ARBA00004613"/>
    </source>
</evidence>
<feature type="signal peptide" evidence="8">
    <location>
        <begin position="1"/>
        <end position="25"/>
    </location>
</feature>
<dbReference type="PANTHER" id="PTHR33920">
    <property type="entry name" value="THIONIN-2.1-RELATED"/>
    <property type="match status" value="1"/>
</dbReference>
<dbReference type="EMBL" id="BQKI01000006">
    <property type="protein sequence ID" value="GJM95902.1"/>
    <property type="molecule type" value="Genomic_DNA"/>
</dbReference>
<name>A0AAV5CC58_ELECO</name>